<proteinExistence type="predicted"/>
<dbReference type="GO" id="GO:0016462">
    <property type="term" value="F:pyrophosphatase activity"/>
    <property type="evidence" value="ECO:0007669"/>
    <property type="project" value="TreeGrafter"/>
</dbReference>
<dbReference type="PIRSF" id="PIRSF001267">
    <property type="entry name" value="Pyrophosphatase_GppA_Ppx"/>
    <property type="match status" value="1"/>
</dbReference>
<keyword evidence="1" id="KW-0378">Hydrolase</keyword>
<dbReference type="SUPFAM" id="SSF53067">
    <property type="entry name" value="Actin-like ATPase domain"/>
    <property type="match status" value="2"/>
</dbReference>
<dbReference type="Proteomes" id="UP000447434">
    <property type="component" value="Chromosome 2"/>
</dbReference>
<dbReference type="EMBL" id="WOCE01000002">
    <property type="protein sequence ID" value="KAE9618937.1"/>
    <property type="molecule type" value="Genomic_DNA"/>
</dbReference>
<dbReference type="OrthoDB" id="2014654at2759"/>
<feature type="domain" description="Ppx/GppA phosphatase C-terminal" evidence="3">
    <location>
        <begin position="341"/>
        <end position="489"/>
    </location>
</feature>
<dbReference type="Gene3D" id="3.30.420.150">
    <property type="entry name" value="Exopolyphosphatase. Domain 2"/>
    <property type="match status" value="1"/>
</dbReference>
<dbReference type="Gene3D" id="1.10.3210.10">
    <property type="entry name" value="Hypothetical protein af1432"/>
    <property type="match status" value="1"/>
</dbReference>
<evidence type="ECO:0000259" key="3">
    <source>
        <dbReference type="Pfam" id="PF21447"/>
    </source>
</evidence>
<evidence type="ECO:0000313" key="5">
    <source>
        <dbReference type="Proteomes" id="UP000447434"/>
    </source>
</evidence>
<evidence type="ECO:0000256" key="1">
    <source>
        <dbReference type="ARBA" id="ARBA00022801"/>
    </source>
</evidence>
<dbReference type="PANTHER" id="PTHR30005:SF0">
    <property type="entry name" value="RETROGRADE REGULATION PROTEIN 2"/>
    <property type="match status" value="1"/>
</dbReference>
<dbReference type="Gene3D" id="3.30.420.40">
    <property type="match status" value="1"/>
</dbReference>
<dbReference type="InterPro" id="IPR043129">
    <property type="entry name" value="ATPase_NBD"/>
</dbReference>
<evidence type="ECO:0000313" key="4">
    <source>
        <dbReference type="EMBL" id="KAE9618937.1"/>
    </source>
</evidence>
<evidence type="ECO:0000259" key="2">
    <source>
        <dbReference type="Pfam" id="PF02541"/>
    </source>
</evidence>
<dbReference type="SUPFAM" id="SSF109604">
    <property type="entry name" value="HD-domain/PDEase-like"/>
    <property type="match status" value="1"/>
</dbReference>
<feature type="domain" description="Ppx/GppA phosphatase N-terminal" evidence="2">
    <location>
        <begin position="43"/>
        <end position="327"/>
    </location>
</feature>
<comment type="caution">
    <text evidence="4">The sequence shown here is derived from an EMBL/GenBank/DDBJ whole genome shotgun (WGS) entry which is preliminary data.</text>
</comment>
<dbReference type="CDD" id="cd24006">
    <property type="entry name" value="ASKHA_NBD_PPX_GppA"/>
    <property type="match status" value="1"/>
</dbReference>
<dbReference type="InterPro" id="IPR050273">
    <property type="entry name" value="GppA/Ppx_hydrolase"/>
</dbReference>
<dbReference type="InterPro" id="IPR030673">
    <property type="entry name" value="PyroPPase_GppA_Ppx"/>
</dbReference>
<dbReference type="InterPro" id="IPR003695">
    <property type="entry name" value="Ppx_GppA_N"/>
</dbReference>
<keyword evidence="5" id="KW-1185">Reference proteome</keyword>
<protein>
    <submittedName>
        <fullName evidence="4">Putative exopolyphosphatase</fullName>
    </submittedName>
</protein>
<dbReference type="Pfam" id="PF02541">
    <property type="entry name" value="Ppx-GppA"/>
    <property type="match status" value="1"/>
</dbReference>
<dbReference type="InterPro" id="IPR048950">
    <property type="entry name" value="Ppx_GppA_C"/>
</dbReference>
<reference evidence="5" key="1">
    <citation type="journal article" date="2020" name="Nat. Commun.">
        <title>Genome sequence of the cluster root forming white lupin.</title>
        <authorList>
            <person name="Hufnagel B."/>
            <person name="Marques A."/>
            <person name="Soriano A."/>
            <person name="Marques L."/>
            <person name="Divol F."/>
            <person name="Doumas P."/>
            <person name="Sallet E."/>
            <person name="Mancinotti D."/>
            <person name="Carrere S."/>
            <person name="Marande W."/>
            <person name="Arribat S."/>
            <person name="Keller J."/>
            <person name="Huneau C."/>
            <person name="Blein T."/>
            <person name="Aime D."/>
            <person name="Laguerre M."/>
            <person name="Taylor J."/>
            <person name="Schubert V."/>
            <person name="Nelson M."/>
            <person name="Geu-Flores F."/>
            <person name="Crespi M."/>
            <person name="Gallardo-Guerrero K."/>
            <person name="Delaux P.-M."/>
            <person name="Salse J."/>
            <person name="Berges H."/>
            <person name="Guyot R."/>
            <person name="Gouzy J."/>
            <person name="Peret B."/>
        </authorList>
    </citation>
    <scope>NUCLEOTIDE SEQUENCE [LARGE SCALE GENOMIC DNA]</scope>
    <source>
        <strain evidence="5">cv. Amiga</strain>
    </source>
</reference>
<organism evidence="4 5">
    <name type="scientific">Lupinus albus</name>
    <name type="common">White lupine</name>
    <name type="synonym">Lupinus termis</name>
    <dbReference type="NCBI Taxonomy" id="3870"/>
    <lineage>
        <taxon>Eukaryota</taxon>
        <taxon>Viridiplantae</taxon>
        <taxon>Streptophyta</taxon>
        <taxon>Embryophyta</taxon>
        <taxon>Tracheophyta</taxon>
        <taxon>Spermatophyta</taxon>
        <taxon>Magnoliopsida</taxon>
        <taxon>eudicotyledons</taxon>
        <taxon>Gunneridae</taxon>
        <taxon>Pentapetalae</taxon>
        <taxon>rosids</taxon>
        <taxon>fabids</taxon>
        <taxon>Fabales</taxon>
        <taxon>Fabaceae</taxon>
        <taxon>Papilionoideae</taxon>
        <taxon>50 kb inversion clade</taxon>
        <taxon>genistoids sensu lato</taxon>
        <taxon>core genistoids</taxon>
        <taxon>Genisteae</taxon>
        <taxon>Lupinus</taxon>
    </lineage>
</organism>
<name>A0A6A4QZ04_LUPAL</name>
<dbReference type="AlphaFoldDB" id="A0A6A4QZ04"/>
<dbReference type="Pfam" id="PF21447">
    <property type="entry name" value="Ppx-GppA_III"/>
    <property type="match status" value="1"/>
</dbReference>
<sequence length="531" mass="59295">MENKSGKWNCITTMALTQSSSSTQSSSLFASIDIGTNSFKLLIVRTDPSGRFIPIHRTKHRVLLGRDVTPTPYSISPHSTIHALEALSDFHNILQSHHVAQAQTRCVATAAVRDAHNTIAFVNSISNNIGMKVDVLSGKEEARLGYLGMLQFLPVYDKLALTVDIGGGSTEFVVGFKGKSIFATSLNLGHVVLTQRFTNKDTVPRMREHIRSVIHESGVVEKIKEHGFEIAVGSSGTIRAIDNAVFRGVVDGGKRGWGFSREELRGVVEMLCDGEREKEKERVFEEQSEFIVAGAVLLEEIFEMLGIQEMKVSGYSLGEGVIAESLVKLYPGYYDLNANARWQSVMRLAMRFNGKKKMSSAVGCASIAKDIFESLRNCKDQARNKVELASLLIENDLEYLEAASLLHNIGLVTGKKGYHKQSYHIIMNGGHLCDYNPEEVKLIALLTRHHRKKFPKSDSFMENHKEENQKFIYLCAIIRISVALQQHDALKSQDSSDAKNQHLPTIIQHIVDNTIPELRQETHNFKTVFEL</sequence>
<dbReference type="PANTHER" id="PTHR30005">
    <property type="entry name" value="EXOPOLYPHOSPHATASE"/>
    <property type="match status" value="1"/>
</dbReference>
<gene>
    <name evidence="4" type="ORF">Lalb_Chr02g0147931</name>
</gene>
<accession>A0A6A4QZ04</accession>